<sequence length="125" mass="13788">MKEKTQFNGNEGAFITKNTAKKEVKDYKDGNPKKKAKAYFFGKNKLEKLLNQPGAMGLRVYFSKKGGETDMIIVAADKDGNNIIPRSEENTTFSADSTEPPEDEQILNSGSMCPPDCNTDPFTGL</sequence>
<dbReference type="EMBL" id="JABBNU010000001">
    <property type="protein sequence ID" value="NMM47092.1"/>
    <property type="molecule type" value="Genomic_DNA"/>
</dbReference>
<evidence type="ECO:0000313" key="3">
    <source>
        <dbReference type="Proteomes" id="UP000559010"/>
    </source>
</evidence>
<evidence type="ECO:0000313" key="2">
    <source>
        <dbReference type="EMBL" id="NMM47092.1"/>
    </source>
</evidence>
<dbReference type="AlphaFoldDB" id="A0A848J1J6"/>
<gene>
    <name evidence="2" type="ORF">HH304_01680</name>
</gene>
<proteinExistence type="predicted"/>
<protein>
    <submittedName>
        <fullName evidence="2">Uncharacterized protein</fullName>
    </submittedName>
</protein>
<keyword evidence="3" id="KW-1185">Reference proteome</keyword>
<evidence type="ECO:0000256" key="1">
    <source>
        <dbReference type="SAM" id="MobiDB-lite"/>
    </source>
</evidence>
<comment type="caution">
    <text evidence="2">The sequence shown here is derived from an EMBL/GenBank/DDBJ whole genome shotgun (WGS) entry which is preliminary data.</text>
</comment>
<organism evidence="2 3">
    <name type="scientific">Marinigracilibium pacificum</name>
    <dbReference type="NCBI Taxonomy" id="2729599"/>
    <lineage>
        <taxon>Bacteria</taxon>
        <taxon>Pseudomonadati</taxon>
        <taxon>Bacteroidota</taxon>
        <taxon>Cytophagia</taxon>
        <taxon>Cytophagales</taxon>
        <taxon>Flammeovirgaceae</taxon>
        <taxon>Marinigracilibium</taxon>
    </lineage>
</organism>
<dbReference type="RefSeq" id="WP_169677706.1">
    <property type="nucleotide sequence ID" value="NZ_JABBNU010000001.1"/>
</dbReference>
<dbReference type="Proteomes" id="UP000559010">
    <property type="component" value="Unassembled WGS sequence"/>
</dbReference>
<accession>A0A848J1J6</accession>
<reference evidence="2 3" key="1">
    <citation type="submission" date="2020-04" db="EMBL/GenBank/DDBJ databases">
        <title>Flammeovirgaceae bacterium KN852 isolated from deep sea.</title>
        <authorList>
            <person name="Zhang D.-C."/>
        </authorList>
    </citation>
    <scope>NUCLEOTIDE SEQUENCE [LARGE SCALE GENOMIC DNA]</scope>
    <source>
        <strain evidence="2 3">KN852</strain>
    </source>
</reference>
<feature type="region of interest" description="Disordered" evidence="1">
    <location>
        <begin position="83"/>
        <end position="125"/>
    </location>
</feature>
<name>A0A848J1J6_9BACT</name>